<reference evidence="1" key="1">
    <citation type="journal article" date="2014" name="Int. J. Syst. Evol. Microbiol.">
        <title>Complete genome sequence of Corynebacterium casei LMG S-19264T (=DSM 44701T), isolated from a smear-ripened cheese.</title>
        <authorList>
            <consortium name="US DOE Joint Genome Institute (JGI-PGF)"/>
            <person name="Walter F."/>
            <person name="Albersmeier A."/>
            <person name="Kalinowski J."/>
            <person name="Ruckert C."/>
        </authorList>
    </citation>
    <scope>NUCLEOTIDE SEQUENCE</scope>
    <source>
        <strain evidence="1">CGMCC 4.7306</strain>
    </source>
</reference>
<comment type="caution">
    <text evidence="1">The sequence shown here is derived from an EMBL/GenBank/DDBJ whole genome shotgun (WGS) entry which is preliminary data.</text>
</comment>
<gene>
    <name evidence="1" type="ORF">GCM10011575_08440</name>
</gene>
<keyword evidence="2" id="KW-1185">Reference proteome</keyword>
<name>A0A917S2N6_9ACTN</name>
<dbReference type="AlphaFoldDB" id="A0A917S2N6"/>
<proteinExistence type="predicted"/>
<dbReference type="Proteomes" id="UP000613840">
    <property type="component" value="Unassembled WGS sequence"/>
</dbReference>
<organism evidence="1 2">
    <name type="scientific">Microlunatus endophyticus</name>
    <dbReference type="NCBI Taxonomy" id="1716077"/>
    <lineage>
        <taxon>Bacteria</taxon>
        <taxon>Bacillati</taxon>
        <taxon>Actinomycetota</taxon>
        <taxon>Actinomycetes</taxon>
        <taxon>Propionibacteriales</taxon>
        <taxon>Propionibacteriaceae</taxon>
        <taxon>Microlunatus</taxon>
    </lineage>
</organism>
<accession>A0A917S2N6</accession>
<protein>
    <submittedName>
        <fullName evidence="1">Uncharacterized protein</fullName>
    </submittedName>
</protein>
<evidence type="ECO:0000313" key="2">
    <source>
        <dbReference type="Proteomes" id="UP000613840"/>
    </source>
</evidence>
<evidence type="ECO:0000313" key="1">
    <source>
        <dbReference type="EMBL" id="GGL52402.1"/>
    </source>
</evidence>
<reference evidence="1" key="2">
    <citation type="submission" date="2020-09" db="EMBL/GenBank/DDBJ databases">
        <authorList>
            <person name="Sun Q."/>
            <person name="Zhou Y."/>
        </authorList>
    </citation>
    <scope>NUCLEOTIDE SEQUENCE</scope>
    <source>
        <strain evidence="1">CGMCC 4.7306</strain>
    </source>
</reference>
<dbReference type="EMBL" id="BMMZ01000002">
    <property type="protein sequence ID" value="GGL52402.1"/>
    <property type="molecule type" value="Genomic_DNA"/>
</dbReference>
<sequence length="91" mass="9941">MLGQRGDQRVGGGPPLCAGATLAQHLGRIQQVHHVDVEALEQSAEELEIDIAVILADDLVDITGHRGWWTVADNDTEPVRVMRRDAHAKTI</sequence>